<organism evidence="10 11">
    <name type="scientific">Paenibacillus planticolens</name>
    <dbReference type="NCBI Taxonomy" id="2654976"/>
    <lineage>
        <taxon>Bacteria</taxon>
        <taxon>Bacillati</taxon>
        <taxon>Bacillota</taxon>
        <taxon>Bacilli</taxon>
        <taxon>Bacillales</taxon>
        <taxon>Paenibacillaceae</taxon>
        <taxon>Paenibacillus</taxon>
    </lineage>
</organism>
<evidence type="ECO:0000313" key="11">
    <source>
        <dbReference type="Proteomes" id="UP000618579"/>
    </source>
</evidence>
<dbReference type="SMART" id="SM00283">
    <property type="entry name" value="MA"/>
    <property type="match status" value="1"/>
</dbReference>
<evidence type="ECO:0000313" key="10">
    <source>
        <dbReference type="EMBL" id="NOV01468.1"/>
    </source>
</evidence>
<comment type="subcellular location">
    <subcellularLocation>
        <location evidence="1">Cell membrane</location>
    </subcellularLocation>
</comment>
<dbReference type="InterPro" id="IPR003660">
    <property type="entry name" value="HAMP_dom"/>
</dbReference>
<dbReference type="SUPFAM" id="SSF58104">
    <property type="entry name" value="Methyl-accepting chemotaxis protein (MCP) signaling domain"/>
    <property type="match status" value="1"/>
</dbReference>
<gene>
    <name evidence="10" type="ORF">GC097_15735</name>
</gene>
<accession>A0ABX1ZP74</accession>
<evidence type="ECO:0000256" key="5">
    <source>
        <dbReference type="ARBA" id="ARBA00029447"/>
    </source>
</evidence>
<evidence type="ECO:0000256" key="6">
    <source>
        <dbReference type="PROSITE-ProRule" id="PRU00284"/>
    </source>
</evidence>
<dbReference type="Pfam" id="PF00015">
    <property type="entry name" value="MCPsignal"/>
    <property type="match status" value="1"/>
</dbReference>
<dbReference type="CDD" id="cd06225">
    <property type="entry name" value="HAMP"/>
    <property type="match status" value="1"/>
</dbReference>
<feature type="domain" description="Methyl-accepting transducer" evidence="8">
    <location>
        <begin position="467"/>
        <end position="700"/>
    </location>
</feature>
<evidence type="ECO:0000256" key="1">
    <source>
        <dbReference type="ARBA" id="ARBA00004236"/>
    </source>
</evidence>
<keyword evidence="7" id="KW-1133">Transmembrane helix</keyword>
<keyword evidence="4 6" id="KW-0807">Transducer</keyword>
<name>A0ABX1ZP74_9BACL</name>
<dbReference type="EMBL" id="WHNZ01000030">
    <property type="protein sequence ID" value="NOV01468.1"/>
    <property type="molecule type" value="Genomic_DNA"/>
</dbReference>
<keyword evidence="11" id="KW-1185">Reference proteome</keyword>
<evidence type="ECO:0000259" key="8">
    <source>
        <dbReference type="PROSITE" id="PS50111"/>
    </source>
</evidence>
<evidence type="ECO:0000256" key="3">
    <source>
        <dbReference type="ARBA" id="ARBA00023136"/>
    </source>
</evidence>
<dbReference type="PROSITE" id="PS50111">
    <property type="entry name" value="CHEMOTAXIS_TRANSDUC_2"/>
    <property type="match status" value="1"/>
</dbReference>
<feature type="transmembrane region" description="Helical" evidence="7">
    <location>
        <begin position="364"/>
        <end position="386"/>
    </location>
</feature>
<proteinExistence type="inferred from homology"/>
<dbReference type="PANTHER" id="PTHR32089:SF112">
    <property type="entry name" value="LYSOZYME-LIKE PROTEIN-RELATED"/>
    <property type="match status" value="1"/>
</dbReference>
<comment type="similarity">
    <text evidence="5">Belongs to the methyl-accepting chemotaxis (MCP) protein family.</text>
</comment>
<evidence type="ECO:0000256" key="2">
    <source>
        <dbReference type="ARBA" id="ARBA00022475"/>
    </source>
</evidence>
<feature type="transmembrane region" description="Helical" evidence="7">
    <location>
        <begin position="339"/>
        <end position="358"/>
    </location>
</feature>
<comment type="caution">
    <text evidence="10">The sequence shown here is derived from an EMBL/GenBank/DDBJ whole genome shotgun (WGS) entry which is preliminary data.</text>
</comment>
<sequence>MFDWLGFRKGMPLWWSYRLNRHLKEDVEHIFEGIAHTRTEILRSWVDTYWSHLDRLHAMISESASASPQLSQDAAAFQKMLAAAQKSGADFSEIFILNERAGVIHSTYPAHIGKLYAAGSVLAKGLDETRKGAKCLFGPFADPLTAQIGPSTSPFHDAMTMAFILPVIENGEWQGAICGRVPNDVLGDLIQRESGHVYPDSGDNYLFMAQPVLNKQIAPGTALSRSRFEDLTFTHGDNLKDGVRTDFGLVGVKEHTELELIFTDPATGQLHPGVAGTIAKGHNLFVEFPGYSDYRHISVIGKGVTFQLPHCPDVWGMMCEGDLEEVYRIRSIDWKMFSLQLKFIVGFILLSGGGFWLLNGHVSGGLGAAITAAASALYGWIGAGVIRRRGSKPLVKQLAQINKFIRLNAEGSGDLTQRLRVQEFAGDETRELAKWINNMIDSLEGIMLQVKQAAAEVQVSQDRLNESTGSTEQSTGRMSAQIHNMIRSLRGQLKDIDVAKDVTQNMSGTLRELEEKASDQIAVAQDEVERIGDKMDQISAKVAETNRTIQTFLLTTQEIPRLLKVIEEISAQTNLLSLNASIEAARVGEHGKGFAVVAGEIRKLADLTKKSTTEINDTIEQIERHANEASISMEEGTKVVREGTQIVAAASEILSEASAHDTMKTQVVEEVVALMEKVAGVSKENRQISAEVERTVQELLQDMLHVRRTTGDVGAITQSLFQLMNQFQLTESRIR</sequence>
<dbReference type="Gene3D" id="1.10.287.950">
    <property type="entry name" value="Methyl-accepting chemotaxis protein"/>
    <property type="match status" value="1"/>
</dbReference>
<dbReference type="PANTHER" id="PTHR32089">
    <property type="entry name" value="METHYL-ACCEPTING CHEMOTAXIS PROTEIN MCPB"/>
    <property type="match status" value="1"/>
</dbReference>
<dbReference type="SMART" id="SM00304">
    <property type="entry name" value="HAMP"/>
    <property type="match status" value="2"/>
</dbReference>
<reference evidence="10 11" key="1">
    <citation type="submission" date="2019-10" db="EMBL/GenBank/DDBJ databases">
        <title>Description of Paenibacillus pedi sp. nov.</title>
        <authorList>
            <person name="Carlier A."/>
            <person name="Qi S."/>
        </authorList>
    </citation>
    <scope>NUCLEOTIDE SEQUENCE [LARGE SCALE GENOMIC DNA]</scope>
    <source>
        <strain evidence="10 11">LMG 31457</strain>
    </source>
</reference>
<dbReference type="RefSeq" id="WP_171684281.1">
    <property type="nucleotide sequence ID" value="NZ_WHNZ01000030.1"/>
</dbReference>
<keyword evidence="7" id="KW-0812">Transmembrane</keyword>
<dbReference type="PROSITE" id="PS50885">
    <property type="entry name" value="HAMP"/>
    <property type="match status" value="1"/>
</dbReference>
<protein>
    <submittedName>
        <fullName evidence="10">Methyl-accepting chemotaxis protein</fullName>
    </submittedName>
</protein>
<evidence type="ECO:0000256" key="7">
    <source>
        <dbReference type="SAM" id="Phobius"/>
    </source>
</evidence>
<feature type="domain" description="HAMP" evidence="9">
    <location>
        <begin position="388"/>
        <end position="448"/>
    </location>
</feature>
<evidence type="ECO:0000256" key="4">
    <source>
        <dbReference type="ARBA" id="ARBA00023224"/>
    </source>
</evidence>
<dbReference type="Proteomes" id="UP000618579">
    <property type="component" value="Unassembled WGS sequence"/>
</dbReference>
<keyword evidence="3 7" id="KW-0472">Membrane</keyword>
<evidence type="ECO:0000259" key="9">
    <source>
        <dbReference type="PROSITE" id="PS50885"/>
    </source>
</evidence>
<dbReference type="InterPro" id="IPR004089">
    <property type="entry name" value="MCPsignal_dom"/>
</dbReference>
<keyword evidence="2" id="KW-1003">Cell membrane</keyword>